<reference evidence="7 9" key="1">
    <citation type="submission" date="2017-08" db="EMBL/GenBank/DDBJ databases">
        <title>Draft Genome Sequence of the Marine Bacterium Oceanimonas baumannii ATCC 700832.</title>
        <authorList>
            <person name="Mcclelland W.D."/>
            <person name="Brennan M.A."/>
            <person name="Trachtenberg A.M."/>
            <person name="Maclea K.S."/>
        </authorList>
    </citation>
    <scope>NUCLEOTIDE SEQUENCE [LARGE SCALE GENOMIC DNA]</scope>
    <source>
        <strain evidence="7 9">ATCC 700832</strain>
    </source>
</reference>
<evidence type="ECO:0000256" key="1">
    <source>
        <dbReference type="ARBA" id="ARBA00010641"/>
    </source>
</evidence>
<keyword evidence="3" id="KW-0731">Sigma factor</keyword>
<evidence type="ECO:0000313" key="10">
    <source>
        <dbReference type="Proteomes" id="UP000295058"/>
    </source>
</evidence>
<dbReference type="Proteomes" id="UP000295058">
    <property type="component" value="Unassembled WGS sequence"/>
</dbReference>
<keyword evidence="4" id="KW-0804">Transcription</keyword>
<dbReference type="SUPFAM" id="SSF88659">
    <property type="entry name" value="Sigma3 and sigma4 domains of RNA polymerase sigma factors"/>
    <property type="match status" value="1"/>
</dbReference>
<sequence length="173" mass="19464">MTVISQATANSVATMFREHHGWLSSFISRRVSCPEAGADLAQDTYLRLLVSGRLPEPDDSRRYLTHIAKGLVIDLYRRRRIEAAYLAQLQLEPEPVAISPEARVQMVEALVEIDALLHRLPNQVRQALLLRQLEGLSYKDIAARMQVSVSSVEKYVARALQACLLTALEQELI</sequence>
<evidence type="ECO:0000259" key="6">
    <source>
        <dbReference type="Pfam" id="PF08281"/>
    </source>
</evidence>
<dbReference type="InterPro" id="IPR014284">
    <property type="entry name" value="RNA_pol_sigma-70_dom"/>
</dbReference>
<dbReference type="GO" id="GO:0003677">
    <property type="term" value="F:DNA binding"/>
    <property type="evidence" value="ECO:0007669"/>
    <property type="project" value="InterPro"/>
</dbReference>
<dbReference type="InterPro" id="IPR013324">
    <property type="entry name" value="RNA_pol_sigma_r3/r4-like"/>
</dbReference>
<evidence type="ECO:0000313" key="9">
    <source>
        <dbReference type="Proteomes" id="UP000243640"/>
    </source>
</evidence>
<dbReference type="Pfam" id="PF08281">
    <property type="entry name" value="Sigma70_r4_2"/>
    <property type="match status" value="1"/>
</dbReference>
<dbReference type="NCBIfam" id="TIGR02937">
    <property type="entry name" value="sigma70-ECF"/>
    <property type="match status" value="1"/>
</dbReference>
<dbReference type="Gene3D" id="1.10.10.10">
    <property type="entry name" value="Winged helix-like DNA-binding domain superfamily/Winged helix DNA-binding domain"/>
    <property type="match status" value="1"/>
</dbReference>
<keyword evidence="2" id="KW-0805">Transcription regulation</keyword>
<comment type="caution">
    <text evidence="7">The sequence shown here is derived from an EMBL/GenBank/DDBJ whole genome shotgun (WGS) entry which is preliminary data.</text>
</comment>
<evidence type="ECO:0000256" key="4">
    <source>
        <dbReference type="ARBA" id="ARBA00023163"/>
    </source>
</evidence>
<dbReference type="Gene3D" id="1.10.1740.10">
    <property type="match status" value="1"/>
</dbReference>
<dbReference type="InterPro" id="IPR007627">
    <property type="entry name" value="RNA_pol_sigma70_r2"/>
</dbReference>
<dbReference type="EMBL" id="SODO01000010">
    <property type="protein sequence ID" value="TDW57726.1"/>
    <property type="molecule type" value="Genomic_DNA"/>
</dbReference>
<dbReference type="CDD" id="cd06171">
    <property type="entry name" value="Sigma70_r4"/>
    <property type="match status" value="1"/>
</dbReference>
<dbReference type="InterPro" id="IPR013249">
    <property type="entry name" value="RNA_pol_sigma70_r4_t2"/>
</dbReference>
<dbReference type="AlphaFoldDB" id="A0A235CDT2"/>
<evidence type="ECO:0000256" key="2">
    <source>
        <dbReference type="ARBA" id="ARBA00023015"/>
    </source>
</evidence>
<evidence type="ECO:0000259" key="5">
    <source>
        <dbReference type="Pfam" id="PF04542"/>
    </source>
</evidence>
<proteinExistence type="inferred from homology"/>
<reference evidence="8 10" key="2">
    <citation type="submission" date="2019-03" db="EMBL/GenBank/DDBJ databases">
        <title>Genomic Encyclopedia of Archaeal and Bacterial Type Strains, Phase II (KMG-II): from individual species to whole genera.</title>
        <authorList>
            <person name="Goeker M."/>
        </authorList>
    </citation>
    <scope>NUCLEOTIDE SEQUENCE [LARGE SCALE GENOMIC DNA]</scope>
    <source>
        <strain evidence="8 10">DSM 15594</strain>
    </source>
</reference>
<dbReference type="RefSeq" id="WP_094279297.1">
    <property type="nucleotide sequence ID" value="NZ_JBLWZI010000012.1"/>
</dbReference>
<dbReference type="InterPro" id="IPR036388">
    <property type="entry name" value="WH-like_DNA-bd_sf"/>
</dbReference>
<dbReference type="Pfam" id="PF04542">
    <property type="entry name" value="Sigma70_r2"/>
    <property type="match status" value="1"/>
</dbReference>
<evidence type="ECO:0000313" key="7">
    <source>
        <dbReference type="EMBL" id="OYD22761.1"/>
    </source>
</evidence>
<dbReference type="PANTHER" id="PTHR43133">
    <property type="entry name" value="RNA POLYMERASE ECF-TYPE SIGMA FACTO"/>
    <property type="match status" value="1"/>
</dbReference>
<dbReference type="InterPro" id="IPR039425">
    <property type="entry name" value="RNA_pol_sigma-70-like"/>
</dbReference>
<evidence type="ECO:0000313" key="8">
    <source>
        <dbReference type="EMBL" id="TDW57726.1"/>
    </source>
</evidence>
<dbReference type="PANTHER" id="PTHR43133:SF63">
    <property type="entry name" value="RNA POLYMERASE SIGMA FACTOR FECI-RELATED"/>
    <property type="match status" value="1"/>
</dbReference>
<dbReference type="GO" id="GO:0016987">
    <property type="term" value="F:sigma factor activity"/>
    <property type="evidence" value="ECO:0007669"/>
    <property type="project" value="UniProtKB-KW"/>
</dbReference>
<accession>A0A235CDT2</accession>
<protein>
    <submittedName>
        <fullName evidence="8">RNA polymerase sigma-70 factor (ECF subfamily)</fullName>
    </submittedName>
    <submittedName>
        <fullName evidence="7">RNA polymerase subunit sigma</fullName>
    </submittedName>
</protein>
<dbReference type="EMBL" id="NQJF01000013">
    <property type="protein sequence ID" value="OYD22761.1"/>
    <property type="molecule type" value="Genomic_DNA"/>
</dbReference>
<keyword evidence="10" id="KW-1185">Reference proteome</keyword>
<evidence type="ECO:0000256" key="3">
    <source>
        <dbReference type="ARBA" id="ARBA00023082"/>
    </source>
</evidence>
<dbReference type="InterPro" id="IPR013325">
    <property type="entry name" value="RNA_pol_sigma_r2"/>
</dbReference>
<dbReference type="GO" id="GO:0006352">
    <property type="term" value="P:DNA-templated transcription initiation"/>
    <property type="evidence" value="ECO:0007669"/>
    <property type="project" value="InterPro"/>
</dbReference>
<dbReference type="Proteomes" id="UP000243640">
    <property type="component" value="Unassembled WGS sequence"/>
</dbReference>
<dbReference type="SUPFAM" id="SSF88946">
    <property type="entry name" value="Sigma2 domain of RNA polymerase sigma factors"/>
    <property type="match status" value="1"/>
</dbReference>
<dbReference type="OrthoDB" id="9797134at2"/>
<feature type="domain" description="RNA polymerase sigma factor 70 region 4 type 2" evidence="6">
    <location>
        <begin position="111"/>
        <end position="163"/>
    </location>
</feature>
<comment type="similarity">
    <text evidence="1">Belongs to the sigma-70 factor family. ECF subfamily.</text>
</comment>
<name>A0A235CDT2_9GAMM</name>
<organism evidence="7 9">
    <name type="scientific">Oceanimonas baumannii</name>
    <dbReference type="NCBI Taxonomy" id="129578"/>
    <lineage>
        <taxon>Bacteria</taxon>
        <taxon>Pseudomonadati</taxon>
        <taxon>Pseudomonadota</taxon>
        <taxon>Gammaproteobacteria</taxon>
        <taxon>Aeromonadales</taxon>
        <taxon>Aeromonadaceae</taxon>
        <taxon>Oceanimonas</taxon>
    </lineage>
</organism>
<gene>
    <name evidence="7" type="ORF">B6S09_14930</name>
    <name evidence="8" type="ORF">LY04_02591</name>
</gene>
<feature type="domain" description="RNA polymerase sigma-70 region 2" evidence="5">
    <location>
        <begin position="15"/>
        <end position="80"/>
    </location>
</feature>